<dbReference type="Pfam" id="PF04870">
    <property type="entry name" value="Moulting_cycle"/>
    <property type="match status" value="1"/>
</dbReference>
<organism evidence="2 3">
    <name type="scientific">Cylicocyclus nassatus</name>
    <name type="common">Nematode worm</name>
    <dbReference type="NCBI Taxonomy" id="53992"/>
    <lineage>
        <taxon>Eukaryota</taxon>
        <taxon>Metazoa</taxon>
        <taxon>Ecdysozoa</taxon>
        <taxon>Nematoda</taxon>
        <taxon>Chromadorea</taxon>
        <taxon>Rhabditida</taxon>
        <taxon>Rhabditina</taxon>
        <taxon>Rhabditomorpha</taxon>
        <taxon>Strongyloidea</taxon>
        <taxon>Strongylidae</taxon>
        <taxon>Cylicocyclus</taxon>
    </lineage>
</organism>
<evidence type="ECO:0000256" key="1">
    <source>
        <dbReference type="SAM" id="SignalP"/>
    </source>
</evidence>
<feature type="signal peptide" evidence="1">
    <location>
        <begin position="1"/>
        <end position="21"/>
    </location>
</feature>
<keyword evidence="3" id="KW-1185">Reference proteome</keyword>
<evidence type="ECO:0000313" key="3">
    <source>
        <dbReference type="Proteomes" id="UP001176961"/>
    </source>
</evidence>
<sequence>MRLKVALEALLLFSFNEIAFASVSPSKLEDLKNVAMSEKEFKRVQQLHYSWYIQAIEALLGAMGKELYTKMDRNNRRAFVACLDNIDKEYDLRSGARCLVKAFDNNLVTSYPYALYRSNYDFVGNEPQMQRHNESKTKTAFATPDLTLLKLKLRKRHHPRLRHRKKDSRAKTRKMRKPFQYLHANVRRHKPVKREIRGVIFPSSPRLKRRSKRSLFTFPQQEAVVTEDKDLDDASNFAFERVNMKSMPPLATEKRTFIKVVTDFLGSFWRATNSRTEKERMPLSGTYARLLQLQNKVTKMRREARFKHRMLDMVIGKNNPLRRRKNMIDRIRDLMPDKVMDKNLYGLMKAVSRHVKNPNVQFLSPRILPLLPDKYRESGKLLSPDLFPFYKDKSKDSILPLPEVLKDVGLDSGDRKAVIELLMEVTGVNDVVEKSLQYVSDLKSLKLDKDINEITAAIDGVFRNLEKSLDLEQKQELKTRHFAFLKKEQLEKLFEKGIYNLTSRDLPFDLNKYGEMSRAELEESLRNTVRLLANESAPHGRSKRDVSVLNPTTLAPFMFAPTILTLVVLGPVTLSPYIFSPSILSPTVLSPITLSPYIFSPGILSPTVLSPPVLSPQVANPLILSPYVLGPNVLSPAVMNPYVLTPYVLSPNVLNPYVLSPLVLSPFVLSPDVLSPTVLCGGVLSPKAFSPSLASDGWLGVDVLSPSFMS</sequence>
<keyword evidence="1" id="KW-0732">Signal</keyword>
<dbReference type="AlphaFoldDB" id="A0AA36M8Y1"/>
<reference evidence="2" key="1">
    <citation type="submission" date="2023-07" db="EMBL/GenBank/DDBJ databases">
        <authorList>
            <consortium name="CYATHOMIX"/>
        </authorList>
    </citation>
    <scope>NUCLEOTIDE SEQUENCE</scope>
    <source>
        <strain evidence="2">N/A</strain>
    </source>
</reference>
<comment type="caution">
    <text evidence="2">The sequence shown here is derived from an EMBL/GenBank/DDBJ whole genome shotgun (WGS) entry which is preliminary data.</text>
</comment>
<dbReference type="InterPro" id="IPR006954">
    <property type="entry name" value="Mlt-10-like"/>
</dbReference>
<proteinExistence type="predicted"/>
<name>A0AA36M8Y1_CYLNA</name>
<dbReference type="EMBL" id="CATQJL010000305">
    <property type="protein sequence ID" value="CAJ0603829.1"/>
    <property type="molecule type" value="Genomic_DNA"/>
</dbReference>
<gene>
    <name evidence="2" type="ORF">CYNAS_LOCUS15812</name>
</gene>
<dbReference type="Proteomes" id="UP001176961">
    <property type="component" value="Unassembled WGS sequence"/>
</dbReference>
<dbReference type="PANTHER" id="PTHR21523:SF46">
    <property type="entry name" value="MLT-TEN (MLT-10) RELATED"/>
    <property type="match status" value="1"/>
</dbReference>
<accession>A0AA36M8Y1</accession>
<feature type="chain" id="PRO_5041377463" evidence="1">
    <location>
        <begin position="22"/>
        <end position="710"/>
    </location>
</feature>
<dbReference type="PANTHER" id="PTHR21523">
    <property type="match status" value="1"/>
</dbReference>
<protein>
    <submittedName>
        <fullName evidence="2">Uncharacterized protein</fullName>
    </submittedName>
</protein>
<evidence type="ECO:0000313" key="2">
    <source>
        <dbReference type="EMBL" id="CAJ0603829.1"/>
    </source>
</evidence>